<evidence type="ECO:0000256" key="1">
    <source>
        <dbReference type="SAM" id="MobiDB-lite"/>
    </source>
</evidence>
<evidence type="ECO:0000256" key="2">
    <source>
        <dbReference type="SAM" id="Phobius"/>
    </source>
</evidence>
<name>A0A3M7MCJ4_9PLEO</name>
<reference evidence="3 4" key="1">
    <citation type="journal article" date="2014" name="PLoS ONE">
        <title>De novo Genome Assembly of the Fungal Plant Pathogen Pyrenophora semeniperda.</title>
        <authorList>
            <person name="Soliai M.M."/>
            <person name="Meyer S.E."/>
            <person name="Udall J.A."/>
            <person name="Elzinga D.E."/>
            <person name="Hermansen R.A."/>
            <person name="Bodily P.M."/>
            <person name="Hart A.A."/>
            <person name="Coleman C.E."/>
        </authorList>
    </citation>
    <scope>NUCLEOTIDE SEQUENCE [LARGE SCALE GENOMIC DNA]</scope>
    <source>
        <strain evidence="3 4">CCB06</strain>
        <tissue evidence="3">Mycelium</tissue>
    </source>
</reference>
<proteinExistence type="predicted"/>
<dbReference type="AlphaFoldDB" id="A0A3M7MCJ4"/>
<dbReference type="EMBL" id="KE747829">
    <property type="protein sequence ID" value="RMZ72130.1"/>
    <property type="molecule type" value="Genomic_DNA"/>
</dbReference>
<protein>
    <submittedName>
        <fullName evidence="3">Uncharacterized protein</fullName>
    </submittedName>
</protein>
<accession>A0A3M7MCJ4</accession>
<keyword evidence="2" id="KW-1133">Transmembrane helix</keyword>
<feature type="region of interest" description="Disordered" evidence="1">
    <location>
        <begin position="68"/>
        <end position="153"/>
    </location>
</feature>
<keyword evidence="2" id="KW-0472">Membrane</keyword>
<gene>
    <name evidence="3" type="ORF">GMOD_00007127</name>
</gene>
<feature type="compositionally biased region" description="Low complexity" evidence="1">
    <location>
        <begin position="69"/>
        <end position="83"/>
    </location>
</feature>
<feature type="transmembrane region" description="Helical" evidence="2">
    <location>
        <begin position="33"/>
        <end position="55"/>
    </location>
</feature>
<evidence type="ECO:0000313" key="4">
    <source>
        <dbReference type="Proteomes" id="UP000265663"/>
    </source>
</evidence>
<evidence type="ECO:0000313" key="3">
    <source>
        <dbReference type="EMBL" id="RMZ72130.1"/>
    </source>
</evidence>
<organism evidence="3 4">
    <name type="scientific">Pyrenophora seminiperda CCB06</name>
    <dbReference type="NCBI Taxonomy" id="1302712"/>
    <lineage>
        <taxon>Eukaryota</taxon>
        <taxon>Fungi</taxon>
        <taxon>Dikarya</taxon>
        <taxon>Ascomycota</taxon>
        <taxon>Pezizomycotina</taxon>
        <taxon>Dothideomycetes</taxon>
        <taxon>Pleosporomycetidae</taxon>
        <taxon>Pleosporales</taxon>
        <taxon>Pleosporineae</taxon>
        <taxon>Pleosporaceae</taxon>
        <taxon>Pyrenophora</taxon>
    </lineage>
</organism>
<dbReference type="Proteomes" id="UP000265663">
    <property type="component" value="Unassembled WGS sequence"/>
</dbReference>
<keyword evidence="2" id="KW-0812">Transmembrane</keyword>
<keyword evidence="4" id="KW-1185">Reference proteome</keyword>
<sequence length="153" mass="16887">MAPRFLLLHTRSDSDSCSTNTTTTTSTCTTHRLILLTIIILVGILAGTILTLVYARNRTRNKARRIQITSSVSSPLPSTSPLPRGLDIHDEHGGVLTSVRLPQGRRTLGDDDDDDEQHSWRKWDEEGAGVFEAPPPYAYVPRRPDATARVAGR</sequence>